<dbReference type="GO" id="GO:0005634">
    <property type="term" value="C:nucleus"/>
    <property type="evidence" value="ECO:0007669"/>
    <property type="project" value="TreeGrafter"/>
</dbReference>
<evidence type="ECO:0000259" key="3">
    <source>
        <dbReference type="PROSITE" id="PS51059"/>
    </source>
</evidence>
<feature type="domain" description="PARP catalytic" evidence="3">
    <location>
        <begin position="196"/>
        <end position="392"/>
    </location>
</feature>
<gene>
    <name evidence="4" type="ORF">EVOR1521_LOCUS31259</name>
</gene>
<dbReference type="GO" id="GO:0003950">
    <property type="term" value="F:NAD+ poly-ADP-ribosyltransferase activity"/>
    <property type="evidence" value="ECO:0007669"/>
    <property type="project" value="UniProtKB-UniRule"/>
</dbReference>
<dbReference type="SUPFAM" id="SSF56399">
    <property type="entry name" value="ADP-ribosylation"/>
    <property type="match status" value="1"/>
</dbReference>
<keyword evidence="1" id="KW-0328">Glycosyltransferase</keyword>
<evidence type="ECO:0000313" key="4">
    <source>
        <dbReference type="EMBL" id="CAJ1410433.1"/>
    </source>
</evidence>
<dbReference type="Gene3D" id="3.90.228.10">
    <property type="match status" value="1"/>
</dbReference>
<feature type="chain" id="PRO_5041349153" description="Poly [ADP-ribose] polymerase" evidence="2">
    <location>
        <begin position="20"/>
        <end position="392"/>
    </location>
</feature>
<reference evidence="4" key="1">
    <citation type="submission" date="2023-08" db="EMBL/GenBank/DDBJ databases">
        <authorList>
            <person name="Chen Y."/>
            <person name="Shah S."/>
            <person name="Dougan E. K."/>
            <person name="Thang M."/>
            <person name="Chan C."/>
        </authorList>
    </citation>
    <scope>NUCLEOTIDE SEQUENCE</scope>
</reference>
<dbReference type="PANTHER" id="PTHR45740:SF2">
    <property type="entry name" value="POLY [ADP-RIBOSE] POLYMERASE"/>
    <property type="match status" value="1"/>
</dbReference>
<dbReference type="Proteomes" id="UP001178507">
    <property type="component" value="Unassembled WGS sequence"/>
</dbReference>
<keyword evidence="2" id="KW-0732">Signal</keyword>
<dbReference type="EMBL" id="CAUJNA010003816">
    <property type="protein sequence ID" value="CAJ1410433.1"/>
    <property type="molecule type" value="Genomic_DNA"/>
</dbReference>
<evidence type="ECO:0000256" key="2">
    <source>
        <dbReference type="SAM" id="SignalP"/>
    </source>
</evidence>
<feature type="signal peptide" evidence="2">
    <location>
        <begin position="1"/>
        <end position="19"/>
    </location>
</feature>
<dbReference type="PANTHER" id="PTHR45740">
    <property type="entry name" value="POLY [ADP-RIBOSE] POLYMERASE"/>
    <property type="match status" value="1"/>
</dbReference>
<comment type="caution">
    <text evidence="4">The sequence shown here is derived from an EMBL/GenBank/DDBJ whole genome shotgun (WGS) entry which is preliminary data.</text>
</comment>
<dbReference type="InterPro" id="IPR051712">
    <property type="entry name" value="ARTD-AVP"/>
</dbReference>
<dbReference type="GO" id="GO:1990404">
    <property type="term" value="F:NAD+-protein mono-ADP-ribosyltransferase activity"/>
    <property type="evidence" value="ECO:0007669"/>
    <property type="project" value="TreeGrafter"/>
</dbReference>
<sequence length="392" mass="43314">MLHILRWWILSCSEAPSSAIQGLAKEHLEVGPSCPDSAPVGPAAQSWLQHVGPERGQVLAQTAGLVAALGREVPAALLPPELLALQQQLRAALARGDDSALRRACERVMDSPAGAVFARDLQDGMEHLRSTFRLPPSWSVECMVRGEGRLLAKREVTEPKLLRLFDGLVRSTALPSVRTRDRWGAVPRSFRAVRAVQIMNAGTWSSYARRRDVVAQDCAKLKARTDGGFWRDRLNGELLTAELTAAHPEVNAAEPLVPAANEVWLFHGTSHDAAEGITTDDFDLTKANPSGLFGAGVYFAESVSKADEYVKGKVVGGVELFPLLLCRVCLGYVYYCEDRRPSARHLEETCLLKEWHSVLGDRKKTSGTFREFIIYDNLQAFPAYIVYYAREF</sequence>
<keyword evidence="5" id="KW-1185">Reference proteome</keyword>
<protein>
    <recommendedName>
        <fullName evidence="1">Poly [ADP-ribose] polymerase</fullName>
        <shortName evidence="1">PARP</shortName>
        <ecNumber evidence="1">2.4.2.-</ecNumber>
    </recommendedName>
</protein>
<dbReference type="Pfam" id="PF00644">
    <property type="entry name" value="PARP"/>
    <property type="match status" value="1"/>
</dbReference>
<dbReference type="EC" id="2.4.2.-" evidence="1"/>
<evidence type="ECO:0000256" key="1">
    <source>
        <dbReference type="RuleBase" id="RU362114"/>
    </source>
</evidence>
<keyword evidence="1" id="KW-0520">NAD</keyword>
<dbReference type="PROSITE" id="PS51059">
    <property type="entry name" value="PARP_CATALYTIC"/>
    <property type="match status" value="1"/>
</dbReference>
<accession>A0AA36JQB1</accession>
<keyword evidence="1" id="KW-0808">Transferase</keyword>
<organism evidence="4 5">
    <name type="scientific">Effrenium voratum</name>
    <dbReference type="NCBI Taxonomy" id="2562239"/>
    <lineage>
        <taxon>Eukaryota</taxon>
        <taxon>Sar</taxon>
        <taxon>Alveolata</taxon>
        <taxon>Dinophyceae</taxon>
        <taxon>Suessiales</taxon>
        <taxon>Symbiodiniaceae</taxon>
        <taxon>Effrenium</taxon>
    </lineage>
</organism>
<name>A0AA36JQB1_9DINO</name>
<dbReference type="InterPro" id="IPR012317">
    <property type="entry name" value="Poly(ADP-ribose)pol_cat_dom"/>
</dbReference>
<dbReference type="AlphaFoldDB" id="A0AA36JQB1"/>
<evidence type="ECO:0000313" key="5">
    <source>
        <dbReference type="Proteomes" id="UP001178507"/>
    </source>
</evidence>
<proteinExistence type="predicted"/>